<proteinExistence type="predicted"/>
<evidence type="ECO:0000313" key="1">
    <source>
        <dbReference type="EMBL" id="QDE67089.1"/>
    </source>
</evidence>
<organism evidence="1 2">
    <name type="scientific">Myxococcus xanthus</name>
    <dbReference type="NCBI Taxonomy" id="34"/>
    <lineage>
        <taxon>Bacteria</taxon>
        <taxon>Pseudomonadati</taxon>
        <taxon>Myxococcota</taxon>
        <taxon>Myxococcia</taxon>
        <taxon>Myxococcales</taxon>
        <taxon>Cystobacterineae</taxon>
        <taxon>Myxococcaceae</taxon>
        <taxon>Myxococcus</taxon>
    </lineage>
</organism>
<name>A0AAE6KRF3_MYXXA</name>
<protein>
    <submittedName>
        <fullName evidence="1">Uncharacterized protein</fullName>
    </submittedName>
</protein>
<evidence type="ECO:0000313" key="2">
    <source>
        <dbReference type="Proteomes" id="UP000320179"/>
    </source>
</evidence>
<accession>A0AAE6KRF3</accession>
<dbReference type="EMBL" id="CP017174">
    <property type="protein sequence ID" value="QDE67089.1"/>
    <property type="molecule type" value="Genomic_DNA"/>
</dbReference>
<sequence>MGSAFRLPPLLRGDGRDFNRSVAEAQLRFAEDPVFQPERDEFDFLLNRKVLADMGVRFWRFRSQTTATRAPERMTEMVERLSQGCLALARRDMDTEHVPVPRAELDTWFSGQST</sequence>
<reference evidence="1 2" key="1">
    <citation type="journal article" date="2019" name="Science">
        <title>Social genes are selection hotspots in kin groups of a soil microbe.</title>
        <authorList>
            <person name="Wielgoss S."/>
            <person name="Wolfensberger R."/>
            <person name="Sun L."/>
            <person name="Fiegna F."/>
            <person name="Velicer G.J."/>
        </authorList>
    </citation>
    <scope>NUCLEOTIDE SEQUENCE [LARGE SCALE GENOMIC DNA]</scope>
    <source>
        <strain evidence="1 2">MC3.5.9c15</strain>
    </source>
</reference>
<dbReference type="Proteomes" id="UP000320179">
    <property type="component" value="Chromosome"/>
</dbReference>
<dbReference type="AlphaFoldDB" id="A0AAE6KRF3"/>
<gene>
    <name evidence="1" type="ORF">BHS09_08775</name>
</gene>